<dbReference type="PANTHER" id="PTHR39586">
    <property type="entry name" value="CYTOPLASMIC PROTEIN-RELATED"/>
    <property type="match status" value="1"/>
</dbReference>
<dbReference type="SUPFAM" id="SSF158452">
    <property type="entry name" value="YqcC-like"/>
    <property type="match status" value="1"/>
</dbReference>
<name>A0A0D8L7G7_MORMO</name>
<comment type="caution">
    <text evidence="2">The sequence shown here is derived from an EMBL/GenBank/DDBJ whole genome shotgun (WGS) entry which is preliminary data.</text>
</comment>
<dbReference type="Proteomes" id="UP000032582">
    <property type="component" value="Unassembled WGS sequence"/>
</dbReference>
<dbReference type="InterPro" id="IPR023376">
    <property type="entry name" value="YqcC-like_dom"/>
</dbReference>
<accession>A0A0D8L7G7</accession>
<dbReference type="EMBL" id="JZSH01000103">
    <property type="protein sequence ID" value="KJF77817.1"/>
    <property type="molecule type" value="Genomic_DNA"/>
</dbReference>
<dbReference type="PIRSF" id="PIRSF006257">
    <property type="entry name" value="UCP006257"/>
    <property type="match status" value="1"/>
</dbReference>
<dbReference type="PANTHER" id="PTHR39586:SF1">
    <property type="entry name" value="CYTOPLASMIC PROTEIN"/>
    <property type="match status" value="1"/>
</dbReference>
<feature type="domain" description="YqcC-like" evidence="1">
    <location>
        <begin position="7"/>
        <end position="104"/>
    </location>
</feature>
<gene>
    <name evidence="2" type="ORF">UA45_10290</name>
</gene>
<dbReference type="InterPro" id="IPR036814">
    <property type="entry name" value="YqcC-like_sf"/>
</dbReference>
<proteinExistence type="predicted"/>
<evidence type="ECO:0000313" key="2">
    <source>
        <dbReference type="EMBL" id="KJF77817.1"/>
    </source>
</evidence>
<evidence type="ECO:0000259" key="1">
    <source>
        <dbReference type="Pfam" id="PF04287"/>
    </source>
</evidence>
<evidence type="ECO:0000313" key="3">
    <source>
        <dbReference type="Proteomes" id="UP000032582"/>
    </source>
</evidence>
<dbReference type="GO" id="GO:0044010">
    <property type="term" value="P:single-species biofilm formation"/>
    <property type="evidence" value="ECO:0007669"/>
    <property type="project" value="TreeGrafter"/>
</dbReference>
<organism evidence="2 3">
    <name type="scientific">Morganella morganii</name>
    <name type="common">Proteus morganii</name>
    <dbReference type="NCBI Taxonomy" id="582"/>
    <lineage>
        <taxon>Bacteria</taxon>
        <taxon>Pseudomonadati</taxon>
        <taxon>Pseudomonadota</taxon>
        <taxon>Gammaproteobacteria</taxon>
        <taxon>Enterobacterales</taxon>
        <taxon>Morganellaceae</taxon>
        <taxon>Morganella</taxon>
    </lineage>
</organism>
<dbReference type="AlphaFoldDB" id="A0A0D8L7G7"/>
<sequence>MTKHQQITAILTDIENEMRAVDLWQGQPPAADAFESELPFAVDTMNAHEWLQWILIPRLYAMIEQGAVLPSAFQIAPYFEEHYRGDEQAARYLVLLDHLRALDGLFA</sequence>
<dbReference type="InterPro" id="IPR007384">
    <property type="entry name" value="UCP006257"/>
</dbReference>
<dbReference type="PATRIC" id="fig|582.24.peg.3236"/>
<protein>
    <recommendedName>
        <fullName evidence="1">YqcC-like domain-containing protein</fullName>
    </recommendedName>
</protein>
<dbReference type="Pfam" id="PF04287">
    <property type="entry name" value="DUF446"/>
    <property type="match status" value="1"/>
</dbReference>
<dbReference type="Gene3D" id="1.20.1440.40">
    <property type="entry name" value="YqcC-like"/>
    <property type="match status" value="1"/>
</dbReference>
<reference evidence="2 3" key="1">
    <citation type="submission" date="2015-02" db="EMBL/GenBank/DDBJ databases">
        <title>Whole genome shotgun sequencing of cultured foodborne pathogen.</title>
        <authorList>
            <person name="Timme R."/>
            <person name="Allard M.W."/>
            <person name="Strain E."/>
            <person name="Evans P.S."/>
            <person name="Brown E."/>
        </authorList>
    </citation>
    <scope>NUCLEOTIDE SEQUENCE [LARGE SCALE GENOMIC DNA]</scope>
    <source>
        <strain evidence="2 3">GCSL-TSO-24</strain>
    </source>
</reference>